<dbReference type="AlphaFoldDB" id="A0A1H5G2V1"/>
<name>A0A1H5G2V1_9BRAD</name>
<sequence>MFNIRRTLSAAVLSLGLVPAANLASAADLPVKAPADLPFFLVIDDRVTYSYIFSGTDPGVFSVRPDGSINGKTAKQVYSFTHFDIWASVAFEAVVRSRTKGGNWRTFEAPPCRLRCASIRKQGLRNNGSSDVTVSRYQNAVIYQWLLPNAS</sequence>
<accession>A0A1H5G2V1</accession>
<evidence type="ECO:0000256" key="1">
    <source>
        <dbReference type="SAM" id="SignalP"/>
    </source>
</evidence>
<protein>
    <submittedName>
        <fullName evidence="2">Uncharacterized protein</fullName>
    </submittedName>
</protein>
<organism evidence="2 3">
    <name type="scientific">Bradyrhizobium erythrophlei</name>
    <dbReference type="NCBI Taxonomy" id="1437360"/>
    <lineage>
        <taxon>Bacteria</taxon>
        <taxon>Pseudomonadati</taxon>
        <taxon>Pseudomonadota</taxon>
        <taxon>Alphaproteobacteria</taxon>
        <taxon>Hyphomicrobiales</taxon>
        <taxon>Nitrobacteraceae</taxon>
        <taxon>Bradyrhizobium</taxon>
    </lineage>
</organism>
<keyword evidence="1" id="KW-0732">Signal</keyword>
<evidence type="ECO:0000313" key="3">
    <source>
        <dbReference type="Proteomes" id="UP000198992"/>
    </source>
</evidence>
<dbReference type="Proteomes" id="UP000198992">
    <property type="component" value="Unassembled WGS sequence"/>
</dbReference>
<feature type="chain" id="PRO_5011547661" evidence="1">
    <location>
        <begin position="27"/>
        <end position="151"/>
    </location>
</feature>
<proteinExistence type="predicted"/>
<feature type="signal peptide" evidence="1">
    <location>
        <begin position="1"/>
        <end position="26"/>
    </location>
</feature>
<dbReference type="EMBL" id="FNTH01000001">
    <property type="protein sequence ID" value="SEE10030.1"/>
    <property type="molecule type" value="Genomic_DNA"/>
</dbReference>
<gene>
    <name evidence="2" type="ORF">SAMN05444164_6902</name>
</gene>
<reference evidence="2 3" key="1">
    <citation type="submission" date="2016-10" db="EMBL/GenBank/DDBJ databases">
        <authorList>
            <person name="de Groot N.N."/>
        </authorList>
    </citation>
    <scope>NUCLEOTIDE SEQUENCE [LARGE SCALE GENOMIC DNA]</scope>
    <source>
        <strain evidence="2 3">MT12</strain>
    </source>
</reference>
<evidence type="ECO:0000313" key="2">
    <source>
        <dbReference type="EMBL" id="SEE10030.1"/>
    </source>
</evidence>